<dbReference type="GO" id="GO:0032467">
    <property type="term" value="P:positive regulation of cytokinesis"/>
    <property type="evidence" value="ECO:0007669"/>
    <property type="project" value="TreeGrafter"/>
</dbReference>
<sequence>TSYWDTLVESQLRIMAKFEPGSEIYTDWIAIGRGKVGSWAPHPSLSLIWSRVFLMGGAGIVGAGRGGGHFAISNEDDTRSSFTILGSTPSPSSKSEDSSITPPEAWGGERLSDKYTHLRQPVPLPSRFGTLASGGQSSGGSMFGGLQDLSSSTSQTSINSLTNSNFGYANFRAKDVSSNQETSFGFPEHLTSSSTSLSLGTKGITGQTNLDLPGPASSTLPRRFSTYAERISTASSFSDGTSLSVGSPKLKKTGAETREELRTTLLAESERWLRGAS</sequence>
<feature type="region of interest" description="Disordered" evidence="1">
    <location>
        <begin position="237"/>
        <end position="257"/>
    </location>
</feature>
<organism evidence="2 3">
    <name type="scientific">Castanea mollissima</name>
    <name type="common">Chinese chestnut</name>
    <dbReference type="NCBI Taxonomy" id="60419"/>
    <lineage>
        <taxon>Eukaryota</taxon>
        <taxon>Viridiplantae</taxon>
        <taxon>Streptophyta</taxon>
        <taxon>Embryophyta</taxon>
        <taxon>Tracheophyta</taxon>
        <taxon>Spermatophyta</taxon>
        <taxon>Magnoliopsida</taxon>
        <taxon>eudicotyledons</taxon>
        <taxon>Gunneridae</taxon>
        <taxon>Pentapetalae</taxon>
        <taxon>rosids</taxon>
        <taxon>fabids</taxon>
        <taxon>Fagales</taxon>
        <taxon>Fagaceae</taxon>
        <taxon>Castanea</taxon>
    </lineage>
</organism>
<dbReference type="OrthoDB" id="1731597at2759"/>
<evidence type="ECO:0000256" key="1">
    <source>
        <dbReference type="SAM" id="MobiDB-lite"/>
    </source>
</evidence>
<accession>A0A8J4W5L4</accession>
<gene>
    <name evidence="2" type="ORF">CMV_003076</name>
</gene>
<dbReference type="InterPro" id="IPR044621">
    <property type="entry name" value="NEDD1"/>
</dbReference>
<dbReference type="GO" id="GO:0010968">
    <property type="term" value="P:regulation of microtubule nucleation"/>
    <property type="evidence" value="ECO:0007669"/>
    <property type="project" value="InterPro"/>
</dbReference>
<dbReference type="AlphaFoldDB" id="A0A8J4W5L4"/>
<reference evidence="2" key="1">
    <citation type="submission" date="2020-03" db="EMBL/GenBank/DDBJ databases">
        <title>Castanea mollissima Vanexum genome sequencing.</title>
        <authorList>
            <person name="Staton M."/>
        </authorList>
    </citation>
    <scope>NUCLEOTIDE SEQUENCE</scope>
    <source>
        <tissue evidence="2">Leaf</tissue>
    </source>
</reference>
<proteinExistence type="predicted"/>
<dbReference type="PANTHER" id="PTHR45096:SF1">
    <property type="entry name" value="PROTEIN NEDD1"/>
    <property type="match status" value="1"/>
</dbReference>
<dbReference type="GO" id="GO:0000919">
    <property type="term" value="P:cell plate assembly"/>
    <property type="evidence" value="ECO:0007669"/>
    <property type="project" value="TreeGrafter"/>
</dbReference>
<evidence type="ECO:0000313" key="2">
    <source>
        <dbReference type="EMBL" id="KAF3973496.1"/>
    </source>
</evidence>
<feature type="compositionally biased region" description="Low complexity" evidence="1">
    <location>
        <begin position="87"/>
        <end position="103"/>
    </location>
</feature>
<dbReference type="GO" id="GO:0060236">
    <property type="term" value="P:regulation of mitotic spindle organization"/>
    <property type="evidence" value="ECO:0007669"/>
    <property type="project" value="TreeGrafter"/>
</dbReference>
<dbReference type="GO" id="GO:0140496">
    <property type="term" value="F:gamma-tubulin complex binding"/>
    <property type="evidence" value="ECO:0007669"/>
    <property type="project" value="InterPro"/>
</dbReference>
<dbReference type="GO" id="GO:2000694">
    <property type="term" value="P:regulation of phragmoplast microtubule organization"/>
    <property type="evidence" value="ECO:0007669"/>
    <property type="project" value="TreeGrafter"/>
</dbReference>
<keyword evidence="3" id="KW-1185">Reference proteome</keyword>
<dbReference type="PANTHER" id="PTHR45096">
    <property type="entry name" value="PROTEIN NEDD1"/>
    <property type="match status" value="1"/>
</dbReference>
<protein>
    <submittedName>
        <fullName evidence="2">Uncharacterized protein</fullName>
    </submittedName>
</protein>
<evidence type="ECO:0000313" key="3">
    <source>
        <dbReference type="Proteomes" id="UP000737018"/>
    </source>
</evidence>
<feature type="non-terminal residue" evidence="2">
    <location>
        <position position="1"/>
    </location>
</feature>
<dbReference type="Proteomes" id="UP000737018">
    <property type="component" value="Unassembled WGS sequence"/>
</dbReference>
<dbReference type="EMBL" id="JRKL02000237">
    <property type="protein sequence ID" value="KAF3973496.1"/>
    <property type="molecule type" value="Genomic_DNA"/>
</dbReference>
<feature type="region of interest" description="Disordered" evidence="1">
    <location>
        <begin position="81"/>
        <end position="110"/>
    </location>
</feature>
<name>A0A8J4W5L4_9ROSI</name>
<dbReference type="GO" id="GO:0005828">
    <property type="term" value="C:kinetochore microtubule"/>
    <property type="evidence" value="ECO:0007669"/>
    <property type="project" value="TreeGrafter"/>
</dbReference>
<comment type="caution">
    <text evidence="2">The sequence shown here is derived from an EMBL/GenBank/DDBJ whole genome shotgun (WGS) entry which is preliminary data.</text>
</comment>